<name>A0A8B8EAD6_CRAVI</name>
<feature type="compositionally biased region" description="Basic and acidic residues" evidence="15">
    <location>
        <begin position="982"/>
        <end position="1009"/>
    </location>
</feature>
<dbReference type="PROSITE" id="PS50297">
    <property type="entry name" value="ANK_REP_REGION"/>
    <property type="match status" value="3"/>
</dbReference>
<feature type="region of interest" description="Disordered" evidence="15">
    <location>
        <begin position="731"/>
        <end position="754"/>
    </location>
</feature>
<sequence>MPENTETEGQGRIGSGHARSAMTINKELQANKTRIGSAKYYDIASALMGKGKADLEELFLNAARDGDYDRIETFLLRRSDVIVSIDVKDKRTGNTPLIWAAKRGHTKIVQLLLKHGADITLRNYENQTAVEVASAGIRTILLDSVERSTESFHRLLLQAAWQGNIKVLKKLLSENKVRDVNCENSEGLTALLLACRDIQLFERLSTQMNRPYDPVECVQELLSHRANVHAVDGDDMTCLHYTSKSKAALAVSVMQAILTAEPNIESKDKRLFAPIHCASQTGNVECLEVLLEGGTEVNCRGFAGATPLHITAYNDHERAACSLLKHGADVTLTDDRGLTALDLARGRKIKAVLKEAWTEATQCRPSTSLAPLKTPGREDSRLSTEDVRRKKRGGGEVIFDSMPSNVFANMKSTPNKGKPVSRHISVKEKARRAEENMLQDIENGNFTPGPYLSTPNDNDLTSVNRSTFRDGVRKLGRVRGQRVSPSPLPKARSKERLPSISPDRGHDRESPTFSRNGKYRRSFDEAKTGLGKGNKPVTYPGPGNRGRMSPLMMRENSRASPLSVVDPDFDHCMQINRMQVPSSPTPSISKNYKHHRRSGSDTIANIGDLATTCDLYINKGSVNPLHHSEEYNSECLSPRVTKYPRRETTQYSHLQRDTTQKTLYKDGSSYSFTATCEVTHILDLDRMGLINRCPQTPVQGAPLYPTSSNILPPTPTQFNQQTNAHLECVMTEQQPSDDSKDPSPRSDEDEVIKNKDVKRAFSGTLELMRSRSIYKDEFVLEESRPQDLSLRSSSSEDSQRGKQSLSSRSSSGDPPLKENSGTASKPASITAKNNNKQPVTTSALTQRGSRPKPSSSAATPRSVNQPQISKPSSVGSNKLTFRSKQNSVVSESRGALYLGNLNTNSDSQNPSGATNLGNKSKSSSAQSRITVHSRHLIEDTVKDNVKSSNGESKSGPMQVVSSKLLSNVKEEIRKGNALMQNKTEEMATESEIKSEESESDKESKKKFAKSESNMIALKSDEKEAVIPRPQTQASAKAVKKIGPIPANKTTNNKAFVSSNSNSQKTSTPSYLQPTKSSVSRVNNDGAKDSKINTPKQSAENKGSAKPDILKVGPAKNTESTSKPQTKSEAAEGKSSSSSTLASDGGDGGKKVLVGNGHNTSNSNSGNVSVPKGVANNINVKPSGPKQNSTPSTQGKATNPNSNQSVPSSARSQKMASAGRASRGSSGATIIARAPAGGTRSDAQGALNQTAQPKGREANTQETKKGALTDVHKSASLTNMTEVKENVPNAANRSQSESDCAKAETSNQEEQPAFQYKPASAGKGPLVEIVTSVTPRRTKPEPIVAGPMQTPVIEDPFADMYPDNTVKPTEVKQNGKGVSATSYGYIVSKPGIERSKTNISIKSRGKSAKKKDLKPSSAQPKLGKRRGGAKSKDRKNTEDAVARPKSGKRTKSGRRRKKIPVDTLLGKQASQSDIALISGIGWHVAASCIDKSDVVAVKCTDSLSSESTDSEHSDHENMNDVMFEPIINSSESLLFDNLEMMSSGNFNLDVDTPRFGKERSKPKHLKNSLSIDVYQQLDSAPCTPSPRFKQVKQDFQARMNLPKVDNDGYRPMNLDLTQTSLSNKPNRNTEELCNSLPPDFDMLLRVDQLNAAEQELNNIMYSNPAVDEANEELTRQILIDKLTPIPESPSLSARTPIHKTVIALREFDENVKDDTLNDLLGLNGQTPRVQSEVDYFPSQLKRGKFELPMDNQELQSRNGSNSGKSKSSEKTSSASDKKSSAGSSSRTQGSSAGKKGKQMSAGSHVKAPEPVRKPQSLHSSAGSKTSRTPATSAASRNKPLSKSLNENSSIDIQMSLDNLKSAIQQNKIKNEEKKRQRMEDILNVPLPAENVPLLDLKDIHEAENDNIGPGGRSSQRKRESGGRSTRRERKFSETKSEEREDSNLDEVVEEILSNTMSSVRSNRTLTNASRNSTLTEADRDLLLKMTKNESPFHASKLSASVCNPLRKSQADEIEDMTQQPHYQATDDLQTRQKQKIDSEAIVKIMNSFKHMELYAGKGGSLRALKGSREHLHKPHMSVGEPSSALVHHKPPITAPKGKSAGKFTEIRGSKQDGGSLMNNSQREPSYNFSNIPPQDGTGFGDEDSMDLDTTLTNSTMDSDSRAGSACTSISNQSNVDDTIQWKKGNVLGKGAFGTVWCGLTSEGQLIAVKQIELNTSDKDKAKREYEKVQEEVDLLKLLDHKNIVGYLGTSLEEEESVVSIFMQFVPGGSIASILARFGALDEAVFRRYTKQILEGVSYLHQNDVIHRDIKGGNVMLMPTGIIKLIDFGCAKRLCINLSMGQSQILKSMKGTPYWMAPEVVNETGHGKKSDIWSVGCTIFEMATRKPPWADMNPMAAIFAIGSDRKSPPRLPDKFSVEAVEFVDFCLTRDQSKRPGAAKLLQHQFITKRKNSKGEKK</sequence>
<evidence type="ECO:0000256" key="10">
    <source>
        <dbReference type="ARBA" id="ARBA00069016"/>
    </source>
</evidence>
<keyword evidence="7 13" id="KW-0067">ATP-binding</keyword>
<dbReference type="RefSeq" id="XP_022336223.1">
    <property type="nucleotide sequence ID" value="XM_022480515.1"/>
</dbReference>
<evidence type="ECO:0000256" key="7">
    <source>
        <dbReference type="ARBA" id="ARBA00022840"/>
    </source>
</evidence>
<gene>
    <name evidence="18 19 20 21 22" type="primary">LOC111132656</name>
</gene>
<evidence type="ECO:0000313" key="18">
    <source>
        <dbReference type="RefSeq" id="XP_022336223.1"/>
    </source>
</evidence>
<dbReference type="InterPro" id="IPR002110">
    <property type="entry name" value="Ankyrin_rpt"/>
</dbReference>
<feature type="compositionally biased region" description="Low complexity" evidence="15">
    <location>
        <begin position="1132"/>
        <end position="1143"/>
    </location>
</feature>
<feature type="repeat" description="ANK" evidence="12">
    <location>
        <begin position="270"/>
        <end position="302"/>
    </location>
</feature>
<feature type="compositionally biased region" description="Basic and acidic residues" evidence="15">
    <location>
        <begin position="375"/>
        <end position="388"/>
    </location>
</feature>
<dbReference type="PROSITE" id="PS00108">
    <property type="entry name" value="PROTEIN_KINASE_ST"/>
    <property type="match status" value="1"/>
</dbReference>
<keyword evidence="14" id="KW-0175">Coiled coil</keyword>
<dbReference type="InterPro" id="IPR017441">
    <property type="entry name" value="Protein_kinase_ATP_BS"/>
</dbReference>
<keyword evidence="6" id="KW-0418">Kinase</keyword>
<evidence type="ECO:0000256" key="4">
    <source>
        <dbReference type="ARBA" id="ARBA00022679"/>
    </source>
</evidence>
<dbReference type="GO" id="GO:0035556">
    <property type="term" value="P:intracellular signal transduction"/>
    <property type="evidence" value="ECO:0007669"/>
    <property type="project" value="UniProtKB-ARBA"/>
</dbReference>
<dbReference type="PROSITE" id="PS00107">
    <property type="entry name" value="PROTEIN_KINASE_ATP"/>
    <property type="match status" value="1"/>
</dbReference>
<feature type="compositionally biased region" description="Basic and acidic residues" evidence="15">
    <location>
        <begin position="1253"/>
        <end position="1272"/>
    </location>
</feature>
<keyword evidence="12" id="KW-0040">ANK repeat</keyword>
<keyword evidence="17" id="KW-1185">Reference proteome</keyword>
<dbReference type="GeneID" id="111132656"/>
<keyword evidence="4" id="KW-0808">Transferase</keyword>
<dbReference type="SUPFAM" id="SSF48403">
    <property type="entry name" value="Ankyrin repeat"/>
    <property type="match status" value="1"/>
</dbReference>
<dbReference type="GO" id="GO:0004674">
    <property type="term" value="F:protein serine/threonine kinase activity"/>
    <property type="evidence" value="ECO:0007669"/>
    <property type="project" value="UniProtKB-KW"/>
</dbReference>
<protein>
    <recommendedName>
        <fullName evidence="10">Mitogen-activated protein kinase kinase kinase 19</fullName>
        <ecNumber evidence="2">2.7.11.1</ecNumber>
    </recommendedName>
    <alternativeName>
        <fullName evidence="11">SPS1/STE20-related protein kinase YSK4</fullName>
    </alternativeName>
</protein>
<dbReference type="Gene3D" id="1.25.40.20">
    <property type="entry name" value="Ankyrin repeat-containing domain"/>
    <property type="match status" value="3"/>
</dbReference>
<dbReference type="RefSeq" id="XP_022336288.1">
    <property type="nucleotide sequence ID" value="XM_022480580.1"/>
</dbReference>
<dbReference type="InterPro" id="IPR036770">
    <property type="entry name" value="Ankyrin_rpt-contain_sf"/>
</dbReference>
<feature type="compositionally biased region" description="Low complexity" evidence="15">
    <location>
        <begin position="786"/>
        <end position="814"/>
    </location>
</feature>
<dbReference type="RefSeq" id="XP_022336456.1">
    <property type="nucleotide sequence ID" value="XM_022480748.1"/>
</dbReference>
<feature type="compositionally biased region" description="Basic and acidic residues" evidence="15">
    <location>
        <begin position="1429"/>
        <end position="1441"/>
    </location>
</feature>
<feature type="compositionally biased region" description="Polar residues" evidence="15">
    <location>
        <begin position="453"/>
        <end position="466"/>
    </location>
</feature>
<feature type="compositionally biased region" description="Polar residues" evidence="15">
    <location>
        <begin position="900"/>
        <end position="930"/>
    </location>
</feature>
<feature type="compositionally biased region" description="Basic and acidic residues" evidence="15">
    <location>
        <begin position="935"/>
        <end position="945"/>
    </location>
</feature>
<evidence type="ECO:0000256" key="6">
    <source>
        <dbReference type="ARBA" id="ARBA00022777"/>
    </source>
</evidence>
<feature type="coiled-coil region" evidence="14">
    <location>
        <begin position="2210"/>
        <end position="2237"/>
    </location>
</feature>
<feature type="compositionally biased region" description="Low complexity" evidence="15">
    <location>
        <begin position="1754"/>
        <end position="1792"/>
    </location>
</feature>
<keyword evidence="3" id="KW-0723">Serine/threonine-protein kinase</keyword>
<evidence type="ECO:0000313" key="20">
    <source>
        <dbReference type="RefSeq" id="XP_022336368.1"/>
    </source>
</evidence>
<dbReference type="SUPFAM" id="SSF56112">
    <property type="entry name" value="Protein kinase-like (PK-like)"/>
    <property type="match status" value="1"/>
</dbReference>
<feature type="region of interest" description="Disordered" evidence="15">
    <location>
        <begin position="364"/>
        <end position="390"/>
    </location>
</feature>
<feature type="compositionally biased region" description="Low complexity" evidence="15">
    <location>
        <begin position="1215"/>
        <end position="1227"/>
    </location>
</feature>
<reference evidence="19 20" key="2">
    <citation type="submission" date="2025-04" db="UniProtKB">
        <authorList>
            <consortium name="RefSeq"/>
        </authorList>
    </citation>
    <scope>IDENTIFICATION</scope>
    <source>
        <tissue evidence="19 20">Whole sample</tissue>
    </source>
</reference>
<evidence type="ECO:0000256" key="9">
    <source>
        <dbReference type="ARBA" id="ARBA00048679"/>
    </source>
</evidence>
<dbReference type="RefSeq" id="XP_022336543.1">
    <property type="nucleotide sequence ID" value="XM_022480835.1"/>
</dbReference>
<feature type="domain" description="Protein kinase" evidence="16">
    <location>
        <begin position="2180"/>
        <end position="2444"/>
    </location>
</feature>
<evidence type="ECO:0000256" key="12">
    <source>
        <dbReference type="PROSITE-ProRule" id="PRU00023"/>
    </source>
</evidence>
<accession>A0A8B8EAD6</accession>
<dbReference type="InterPro" id="IPR000719">
    <property type="entry name" value="Prot_kinase_dom"/>
</dbReference>
<feature type="compositionally biased region" description="Polar residues" evidence="15">
    <location>
        <begin position="1815"/>
        <end position="1847"/>
    </location>
</feature>
<feature type="compositionally biased region" description="Polar residues" evidence="15">
    <location>
        <begin position="1288"/>
        <end position="1309"/>
    </location>
</feature>
<feature type="compositionally biased region" description="Basic and acidic residues" evidence="15">
    <location>
        <begin position="737"/>
        <end position="754"/>
    </location>
</feature>
<dbReference type="SMART" id="SM00220">
    <property type="entry name" value="S_TKc"/>
    <property type="match status" value="1"/>
</dbReference>
<dbReference type="Proteomes" id="UP000694844">
    <property type="component" value="Chromosome 1"/>
</dbReference>
<comment type="similarity">
    <text evidence="1">Belongs to the protein kinase superfamily. STE Ser/Thr protein kinase family. STE20 subfamily.</text>
</comment>
<dbReference type="Pfam" id="PF12796">
    <property type="entry name" value="Ank_2"/>
    <property type="match status" value="2"/>
</dbReference>
<evidence type="ECO:0000256" key="11">
    <source>
        <dbReference type="ARBA" id="ARBA00080573"/>
    </source>
</evidence>
<dbReference type="OrthoDB" id="10020384at2759"/>
<dbReference type="SMART" id="SM00248">
    <property type="entry name" value="ANK"/>
    <property type="match status" value="6"/>
</dbReference>
<proteinExistence type="inferred from homology"/>
<feature type="compositionally biased region" description="Polar residues" evidence="15">
    <location>
        <begin position="1047"/>
        <end position="1082"/>
    </location>
</feature>
<dbReference type="PROSITE" id="PS50088">
    <property type="entry name" value="ANK_REPEAT"/>
    <property type="match status" value="3"/>
</dbReference>
<comment type="catalytic activity">
    <reaction evidence="9">
        <text>L-seryl-[protein] + ATP = O-phospho-L-seryl-[protein] + ADP + H(+)</text>
        <dbReference type="Rhea" id="RHEA:17989"/>
        <dbReference type="Rhea" id="RHEA-COMP:9863"/>
        <dbReference type="Rhea" id="RHEA-COMP:11604"/>
        <dbReference type="ChEBI" id="CHEBI:15378"/>
        <dbReference type="ChEBI" id="CHEBI:29999"/>
        <dbReference type="ChEBI" id="CHEBI:30616"/>
        <dbReference type="ChEBI" id="CHEBI:83421"/>
        <dbReference type="ChEBI" id="CHEBI:456216"/>
        <dbReference type="EC" id="2.7.11.1"/>
    </reaction>
</comment>
<feature type="compositionally biased region" description="Polar residues" evidence="15">
    <location>
        <begin position="1091"/>
        <end position="1100"/>
    </location>
</feature>
<feature type="region of interest" description="Disordered" evidence="15">
    <location>
        <begin position="1740"/>
        <end position="1847"/>
    </location>
</feature>
<evidence type="ECO:0000313" key="17">
    <source>
        <dbReference type="Proteomes" id="UP000694844"/>
    </source>
</evidence>
<feature type="compositionally biased region" description="Basic and acidic residues" evidence="15">
    <location>
        <begin position="492"/>
        <end position="510"/>
    </location>
</feature>
<dbReference type="Gene3D" id="1.10.510.10">
    <property type="entry name" value="Transferase(Phosphotransferase) domain 1"/>
    <property type="match status" value="1"/>
</dbReference>
<organism evidence="17 21">
    <name type="scientific">Crassostrea virginica</name>
    <name type="common">Eastern oyster</name>
    <dbReference type="NCBI Taxonomy" id="6565"/>
    <lineage>
        <taxon>Eukaryota</taxon>
        <taxon>Metazoa</taxon>
        <taxon>Spiralia</taxon>
        <taxon>Lophotrochozoa</taxon>
        <taxon>Mollusca</taxon>
        <taxon>Bivalvia</taxon>
        <taxon>Autobranchia</taxon>
        <taxon>Pteriomorphia</taxon>
        <taxon>Ostreida</taxon>
        <taxon>Ostreoidea</taxon>
        <taxon>Ostreidae</taxon>
        <taxon>Crassostrea</taxon>
    </lineage>
</organism>
<feature type="compositionally biased region" description="Basic residues" evidence="15">
    <location>
        <begin position="1402"/>
        <end position="1411"/>
    </location>
</feature>
<dbReference type="PANTHER" id="PTHR11584:SF369">
    <property type="entry name" value="MITOGEN-ACTIVATED PROTEIN KINASE KINASE KINASE 19-RELATED"/>
    <property type="match status" value="1"/>
</dbReference>
<evidence type="ECO:0000256" key="14">
    <source>
        <dbReference type="SAM" id="Coils"/>
    </source>
</evidence>
<dbReference type="FunFam" id="1.10.510.10:FF:000331">
    <property type="entry name" value="Mitogen-activated protein kinase kinase kinase 19"/>
    <property type="match status" value="1"/>
</dbReference>
<dbReference type="CDD" id="cd06631">
    <property type="entry name" value="STKc_YSK4"/>
    <property type="match status" value="1"/>
</dbReference>
<reference evidence="17" key="1">
    <citation type="submission" date="2024-06" db="UniProtKB">
        <authorList>
            <consortium name="RefSeq"/>
        </authorList>
    </citation>
    <scope>NUCLEOTIDE SEQUENCE [LARGE SCALE GENOMIC DNA]</scope>
    <source>
        <tissue evidence="18 22">Whole sample</tissue>
    </source>
</reference>
<feature type="compositionally biased region" description="Polar residues" evidence="15">
    <location>
        <begin position="1175"/>
        <end position="1214"/>
    </location>
</feature>
<dbReference type="EC" id="2.7.11.1" evidence="2"/>
<feature type="compositionally biased region" description="Polar residues" evidence="15">
    <location>
        <begin position="2115"/>
        <end position="2131"/>
    </location>
</feature>
<feature type="binding site" evidence="13">
    <location>
        <position position="2208"/>
    </location>
    <ligand>
        <name>ATP</name>
        <dbReference type="ChEBI" id="CHEBI:30616"/>
    </ligand>
</feature>
<dbReference type="PANTHER" id="PTHR11584">
    <property type="entry name" value="SERINE/THREONINE PROTEIN KINASE"/>
    <property type="match status" value="1"/>
</dbReference>
<evidence type="ECO:0000259" key="16">
    <source>
        <dbReference type="PROSITE" id="PS50011"/>
    </source>
</evidence>
<evidence type="ECO:0000256" key="15">
    <source>
        <dbReference type="SAM" id="MobiDB-lite"/>
    </source>
</evidence>
<evidence type="ECO:0000313" key="19">
    <source>
        <dbReference type="RefSeq" id="XP_022336288.1"/>
    </source>
</evidence>
<dbReference type="InterPro" id="IPR008271">
    <property type="entry name" value="Ser/Thr_kinase_AS"/>
</dbReference>
<keyword evidence="5 13" id="KW-0547">Nucleotide-binding</keyword>
<dbReference type="InterPro" id="IPR011009">
    <property type="entry name" value="Kinase-like_dom_sf"/>
</dbReference>
<feature type="region of interest" description="Disordered" evidence="15">
    <location>
        <begin position="441"/>
        <end position="545"/>
    </location>
</feature>
<evidence type="ECO:0000256" key="3">
    <source>
        <dbReference type="ARBA" id="ARBA00022527"/>
    </source>
</evidence>
<evidence type="ECO:0000256" key="8">
    <source>
        <dbReference type="ARBA" id="ARBA00047899"/>
    </source>
</evidence>
<evidence type="ECO:0000313" key="22">
    <source>
        <dbReference type="RefSeq" id="XP_022336543.1"/>
    </source>
</evidence>
<feature type="compositionally biased region" description="Low complexity" evidence="15">
    <location>
        <begin position="1150"/>
        <end position="1173"/>
    </location>
</feature>
<evidence type="ECO:0000256" key="13">
    <source>
        <dbReference type="PROSITE-ProRule" id="PRU10141"/>
    </source>
</evidence>
<evidence type="ECO:0000256" key="2">
    <source>
        <dbReference type="ARBA" id="ARBA00012513"/>
    </source>
</evidence>
<feature type="region of interest" description="Disordered" evidence="15">
    <location>
        <begin position="1901"/>
        <end position="1942"/>
    </location>
</feature>
<evidence type="ECO:0000256" key="1">
    <source>
        <dbReference type="ARBA" id="ARBA00008874"/>
    </source>
</evidence>
<feature type="compositionally biased region" description="Basic and acidic residues" evidence="15">
    <location>
        <begin position="1929"/>
        <end position="1941"/>
    </location>
</feature>
<comment type="catalytic activity">
    <reaction evidence="8">
        <text>L-threonyl-[protein] + ATP = O-phospho-L-threonyl-[protein] + ADP + H(+)</text>
        <dbReference type="Rhea" id="RHEA:46608"/>
        <dbReference type="Rhea" id="RHEA-COMP:11060"/>
        <dbReference type="Rhea" id="RHEA-COMP:11605"/>
        <dbReference type="ChEBI" id="CHEBI:15378"/>
        <dbReference type="ChEBI" id="CHEBI:30013"/>
        <dbReference type="ChEBI" id="CHEBI:30616"/>
        <dbReference type="ChEBI" id="CHEBI:61977"/>
        <dbReference type="ChEBI" id="CHEBI:456216"/>
        <dbReference type="EC" id="2.7.11.1"/>
    </reaction>
</comment>
<feature type="compositionally biased region" description="Basic residues" evidence="15">
    <location>
        <begin position="1444"/>
        <end position="1457"/>
    </location>
</feature>
<feature type="repeat" description="ANK" evidence="12">
    <location>
        <begin position="303"/>
        <end position="335"/>
    </location>
</feature>
<dbReference type="Pfam" id="PF00069">
    <property type="entry name" value="Pkinase"/>
    <property type="match status" value="1"/>
</dbReference>
<dbReference type="PROSITE" id="PS50011">
    <property type="entry name" value="PROTEIN_KINASE_DOM"/>
    <property type="match status" value="1"/>
</dbReference>
<evidence type="ECO:0000313" key="21">
    <source>
        <dbReference type="RefSeq" id="XP_022336456.1"/>
    </source>
</evidence>
<evidence type="ECO:0000256" key="5">
    <source>
        <dbReference type="ARBA" id="ARBA00022741"/>
    </source>
</evidence>
<feature type="compositionally biased region" description="Polar residues" evidence="15">
    <location>
        <begin position="819"/>
        <end position="890"/>
    </location>
</feature>
<dbReference type="KEGG" id="cvn:111132656"/>
<feature type="region of interest" description="Disordered" evidence="15">
    <location>
        <begin position="782"/>
        <end position="1463"/>
    </location>
</feature>
<feature type="region of interest" description="Disordered" evidence="15">
    <location>
        <begin position="2106"/>
        <end position="2143"/>
    </location>
</feature>
<feature type="repeat" description="ANK" evidence="12">
    <location>
        <begin position="92"/>
        <end position="124"/>
    </location>
</feature>
<dbReference type="RefSeq" id="XP_022336368.1">
    <property type="nucleotide sequence ID" value="XM_022480660.1"/>
</dbReference>
<dbReference type="GO" id="GO:0005524">
    <property type="term" value="F:ATP binding"/>
    <property type="evidence" value="ECO:0007669"/>
    <property type="project" value="UniProtKB-UniRule"/>
</dbReference>